<dbReference type="Proteomes" id="UP000535491">
    <property type="component" value="Unassembled WGS sequence"/>
</dbReference>
<gene>
    <name evidence="5" type="ORF">H1191_11260</name>
</gene>
<keyword evidence="6" id="KW-1185">Reference proteome</keyword>
<protein>
    <submittedName>
        <fullName evidence="5">Substrate-binding domain-containing protein</fullName>
    </submittedName>
</protein>
<comment type="caution">
    <text evidence="5">The sequence shown here is derived from an EMBL/GenBank/DDBJ whole genome shotgun (WGS) entry which is preliminary data.</text>
</comment>
<dbReference type="InterPro" id="IPR046335">
    <property type="entry name" value="LacI/GalR-like_sensor"/>
</dbReference>
<dbReference type="EMBL" id="JACEIQ010000010">
    <property type="protein sequence ID" value="MBA4494886.1"/>
    <property type="molecule type" value="Genomic_DNA"/>
</dbReference>
<evidence type="ECO:0000256" key="1">
    <source>
        <dbReference type="ARBA" id="ARBA00023015"/>
    </source>
</evidence>
<feature type="domain" description="Transcriptional regulator LacI/GalR-like sensor" evidence="4">
    <location>
        <begin position="13"/>
        <end position="78"/>
    </location>
</feature>
<dbReference type="SUPFAM" id="SSF53822">
    <property type="entry name" value="Periplasmic binding protein-like I"/>
    <property type="match status" value="1"/>
</dbReference>
<sequence length="95" mass="10735">MLCTTMVCAYLKISVVSFEDLGLFNDISPFLTFLTTVSQPAYDFGLIGVKLLIDRIQGTAPPEWRKIILQPKLVIRQSYLLLSFHSLQTQGIQND</sequence>
<dbReference type="AlphaFoldDB" id="A0A7W1WRT7"/>
<evidence type="ECO:0000256" key="2">
    <source>
        <dbReference type="ARBA" id="ARBA00023125"/>
    </source>
</evidence>
<evidence type="ECO:0000259" key="4">
    <source>
        <dbReference type="Pfam" id="PF13377"/>
    </source>
</evidence>
<dbReference type="InterPro" id="IPR028082">
    <property type="entry name" value="Peripla_BP_I"/>
</dbReference>
<evidence type="ECO:0000313" key="5">
    <source>
        <dbReference type="EMBL" id="MBA4494886.1"/>
    </source>
</evidence>
<name>A0A7W1WRT7_9BACL</name>
<reference evidence="5 6" key="1">
    <citation type="submission" date="2020-07" db="EMBL/GenBank/DDBJ databases">
        <authorList>
            <person name="Feng H."/>
        </authorList>
    </citation>
    <scope>NUCLEOTIDE SEQUENCE [LARGE SCALE GENOMIC DNA]</scope>
    <source>
        <strain evidence="6">s-10</strain>
    </source>
</reference>
<keyword evidence="2" id="KW-0238">DNA-binding</keyword>
<accession>A0A7W1WRT7</accession>
<proteinExistence type="predicted"/>
<dbReference type="Gene3D" id="3.40.50.2300">
    <property type="match status" value="2"/>
</dbReference>
<evidence type="ECO:0000256" key="3">
    <source>
        <dbReference type="ARBA" id="ARBA00023163"/>
    </source>
</evidence>
<evidence type="ECO:0000313" key="6">
    <source>
        <dbReference type="Proteomes" id="UP000535491"/>
    </source>
</evidence>
<organism evidence="5 6">
    <name type="scientific">Paenactinomyces guangxiensis</name>
    <dbReference type="NCBI Taxonomy" id="1490290"/>
    <lineage>
        <taxon>Bacteria</taxon>
        <taxon>Bacillati</taxon>
        <taxon>Bacillota</taxon>
        <taxon>Bacilli</taxon>
        <taxon>Bacillales</taxon>
        <taxon>Thermoactinomycetaceae</taxon>
        <taxon>Paenactinomyces</taxon>
    </lineage>
</organism>
<dbReference type="Pfam" id="PF13377">
    <property type="entry name" value="Peripla_BP_3"/>
    <property type="match status" value="1"/>
</dbReference>
<keyword evidence="1" id="KW-0805">Transcription regulation</keyword>
<keyword evidence="3" id="KW-0804">Transcription</keyword>
<dbReference type="GO" id="GO:0003677">
    <property type="term" value="F:DNA binding"/>
    <property type="evidence" value="ECO:0007669"/>
    <property type="project" value="UniProtKB-KW"/>
</dbReference>